<evidence type="ECO:0000313" key="11">
    <source>
        <dbReference type="EMBL" id="MCG2623385.1"/>
    </source>
</evidence>
<dbReference type="Gene3D" id="3.40.50.300">
    <property type="entry name" value="P-loop containing nucleotide triphosphate hydrolases"/>
    <property type="match status" value="1"/>
</dbReference>
<dbReference type="InterPro" id="IPR003593">
    <property type="entry name" value="AAA+_ATPase"/>
</dbReference>
<accession>A0ABS9L9M7</accession>
<evidence type="ECO:0000256" key="5">
    <source>
        <dbReference type="ARBA" id="ARBA00022519"/>
    </source>
</evidence>
<evidence type="ECO:0000256" key="1">
    <source>
        <dbReference type="ARBA" id="ARBA00004202"/>
    </source>
</evidence>
<sequence length="333" mass="36173">MSTVLSARSVTIEAATGAGPVKLVHDVNLDIREGEILGLIGESGSGKTTAARAIVGLLERNVRVSSGEIALRGKTISSPEVDDFRNVRGSEIGMVFQSASMSLNPLMKVGKQLKEVVRRHQRHLSRQQITERLDQVLRQMGFTDPARVLASFPHQLSGGMRQRVSIALAVVTNPAVVIADECTSALDVTTQAEVVQLLRSLTTDSRTAMLFVTHDLMLAQDLCSRIAVMYAGQIIETGDAREVVSNPRHPYTRALLAAIPTWGEEEIQGIEGSPPRVAADWQGCRFAPRCPVARDECTRTRIGWTPTGTRSGARCLIVEEEEPESSGSMLDHV</sequence>
<evidence type="ECO:0000256" key="2">
    <source>
        <dbReference type="ARBA" id="ARBA00005417"/>
    </source>
</evidence>
<feature type="domain" description="ABC transporter" evidence="10">
    <location>
        <begin position="7"/>
        <end position="256"/>
    </location>
</feature>
<dbReference type="PROSITE" id="PS00211">
    <property type="entry name" value="ABC_TRANSPORTER_1"/>
    <property type="match status" value="1"/>
</dbReference>
<dbReference type="PANTHER" id="PTHR43297:SF14">
    <property type="entry name" value="ATPASE AAA-TYPE CORE DOMAIN-CONTAINING PROTEIN"/>
    <property type="match status" value="1"/>
</dbReference>
<evidence type="ECO:0000256" key="3">
    <source>
        <dbReference type="ARBA" id="ARBA00022448"/>
    </source>
</evidence>
<dbReference type="InterPro" id="IPR027417">
    <property type="entry name" value="P-loop_NTPase"/>
</dbReference>
<keyword evidence="8" id="KW-1278">Translocase</keyword>
<organism evidence="11 12">
    <name type="scientific">Arthrobacter hankyongi</name>
    <dbReference type="NCBI Taxonomy" id="2904801"/>
    <lineage>
        <taxon>Bacteria</taxon>
        <taxon>Bacillati</taxon>
        <taxon>Actinomycetota</taxon>
        <taxon>Actinomycetes</taxon>
        <taxon>Micrococcales</taxon>
        <taxon>Micrococcaceae</taxon>
        <taxon>Arthrobacter</taxon>
    </lineage>
</organism>
<keyword evidence="4" id="KW-1003">Cell membrane</keyword>
<evidence type="ECO:0000259" key="10">
    <source>
        <dbReference type="PROSITE" id="PS50893"/>
    </source>
</evidence>
<comment type="caution">
    <text evidence="11">The sequence shown here is derived from an EMBL/GenBank/DDBJ whole genome shotgun (WGS) entry which is preliminary data.</text>
</comment>
<comment type="subcellular location">
    <subcellularLocation>
        <location evidence="1">Cell membrane</location>
        <topology evidence="1">Peripheral membrane protein</topology>
    </subcellularLocation>
</comment>
<keyword evidence="5" id="KW-0997">Cell inner membrane</keyword>
<dbReference type="RefSeq" id="WP_237822642.1">
    <property type="nucleotide sequence ID" value="NZ_JAKLTQ010000013.1"/>
</dbReference>
<evidence type="ECO:0000256" key="4">
    <source>
        <dbReference type="ARBA" id="ARBA00022475"/>
    </source>
</evidence>
<dbReference type="InterPro" id="IPR017871">
    <property type="entry name" value="ABC_transporter-like_CS"/>
</dbReference>
<name>A0ABS9L9M7_9MICC</name>
<dbReference type="SUPFAM" id="SSF52540">
    <property type="entry name" value="P-loop containing nucleoside triphosphate hydrolases"/>
    <property type="match status" value="1"/>
</dbReference>
<dbReference type="Proteomes" id="UP001165368">
    <property type="component" value="Unassembled WGS sequence"/>
</dbReference>
<dbReference type="InterPro" id="IPR013563">
    <property type="entry name" value="Oligopep_ABC_C"/>
</dbReference>
<dbReference type="InterPro" id="IPR050388">
    <property type="entry name" value="ABC_Ni/Peptide_Import"/>
</dbReference>
<evidence type="ECO:0000256" key="7">
    <source>
        <dbReference type="ARBA" id="ARBA00022840"/>
    </source>
</evidence>
<keyword evidence="9" id="KW-0472">Membrane</keyword>
<reference evidence="11" key="1">
    <citation type="submission" date="2022-01" db="EMBL/GenBank/DDBJ databases">
        <authorList>
            <person name="Jo J.-H."/>
            <person name="Im W.-T."/>
        </authorList>
    </citation>
    <scope>NUCLEOTIDE SEQUENCE</scope>
    <source>
        <strain evidence="11">I2-34</strain>
    </source>
</reference>
<evidence type="ECO:0000313" key="12">
    <source>
        <dbReference type="Proteomes" id="UP001165368"/>
    </source>
</evidence>
<evidence type="ECO:0000256" key="6">
    <source>
        <dbReference type="ARBA" id="ARBA00022741"/>
    </source>
</evidence>
<keyword evidence="3" id="KW-0813">Transport</keyword>
<dbReference type="CDD" id="cd03257">
    <property type="entry name" value="ABC_NikE_OppD_transporters"/>
    <property type="match status" value="1"/>
</dbReference>
<evidence type="ECO:0000256" key="8">
    <source>
        <dbReference type="ARBA" id="ARBA00022967"/>
    </source>
</evidence>
<proteinExistence type="inferred from homology"/>
<dbReference type="PANTHER" id="PTHR43297">
    <property type="entry name" value="OLIGOPEPTIDE TRANSPORT ATP-BINDING PROTEIN APPD"/>
    <property type="match status" value="1"/>
</dbReference>
<gene>
    <name evidence="11" type="ORF">LVY72_15925</name>
</gene>
<dbReference type="NCBIfam" id="TIGR01727">
    <property type="entry name" value="oligo_HPY"/>
    <property type="match status" value="1"/>
</dbReference>
<dbReference type="InterPro" id="IPR003439">
    <property type="entry name" value="ABC_transporter-like_ATP-bd"/>
</dbReference>
<dbReference type="SMART" id="SM00382">
    <property type="entry name" value="AAA"/>
    <property type="match status" value="1"/>
</dbReference>
<keyword evidence="7 11" id="KW-0067">ATP-binding</keyword>
<dbReference type="EMBL" id="JAKLTQ010000013">
    <property type="protein sequence ID" value="MCG2623385.1"/>
    <property type="molecule type" value="Genomic_DNA"/>
</dbReference>
<comment type="similarity">
    <text evidence="2">Belongs to the ABC transporter superfamily.</text>
</comment>
<evidence type="ECO:0000256" key="9">
    <source>
        <dbReference type="ARBA" id="ARBA00023136"/>
    </source>
</evidence>
<keyword evidence="12" id="KW-1185">Reference proteome</keyword>
<dbReference type="GO" id="GO:0005524">
    <property type="term" value="F:ATP binding"/>
    <property type="evidence" value="ECO:0007669"/>
    <property type="project" value="UniProtKB-KW"/>
</dbReference>
<dbReference type="PROSITE" id="PS50893">
    <property type="entry name" value="ABC_TRANSPORTER_2"/>
    <property type="match status" value="1"/>
</dbReference>
<keyword evidence="6" id="KW-0547">Nucleotide-binding</keyword>
<protein>
    <submittedName>
        <fullName evidence="11">ABC transporter ATP-binding protein</fullName>
    </submittedName>
</protein>
<dbReference type="Pfam" id="PF00005">
    <property type="entry name" value="ABC_tran"/>
    <property type="match status" value="1"/>
</dbReference>
<dbReference type="Pfam" id="PF08352">
    <property type="entry name" value="oligo_HPY"/>
    <property type="match status" value="1"/>
</dbReference>